<comment type="cofactor">
    <cofactor evidence="5 6">
        <name>Zn(2+)</name>
        <dbReference type="ChEBI" id="CHEBI:29105"/>
    </cofactor>
    <text evidence="5 6">Binds 1 zinc ion per subunit.</text>
</comment>
<gene>
    <name evidence="8" type="ORF">OKIOD_LOCUS9010</name>
</gene>
<dbReference type="SUPFAM" id="SSF55486">
    <property type="entry name" value="Metalloproteases ('zincins'), catalytic domain"/>
    <property type="match status" value="1"/>
</dbReference>
<keyword evidence="3" id="KW-0677">Repeat</keyword>
<keyword evidence="6" id="KW-0645">Protease</keyword>
<evidence type="ECO:0000256" key="5">
    <source>
        <dbReference type="PROSITE-ProRule" id="PRU01211"/>
    </source>
</evidence>
<dbReference type="PANTHER" id="PTHR24050:SF28">
    <property type="entry name" value="UROMODULIN-LIKE"/>
    <property type="match status" value="1"/>
</dbReference>
<dbReference type="PROSITE" id="PS51864">
    <property type="entry name" value="ASTACIN"/>
    <property type="match status" value="1"/>
</dbReference>
<dbReference type="SUPFAM" id="SSF53300">
    <property type="entry name" value="vWA-like"/>
    <property type="match status" value="1"/>
</dbReference>
<dbReference type="PRINTS" id="PR00480">
    <property type="entry name" value="ASTACIN"/>
</dbReference>
<dbReference type="Pfam" id="PF01400">
    <property type="entry name" value="Astacin"/>
    <property type="match status" value="1"/>
</dbReference>
<comment type="caution">
    <text evidence="5">Lacks conserved residue(s) required for the propagation of feature annotation.</text>
</comment>
<evidence type="ECO:0000259" key="7">
    <source>
        <dbReference type="PROSITE" id="PS51864"/>
    </source>
</evidence>
<dbReference type="InterPro" id="IPR018097">
    <property type="entry name" value="EGF_Ca-bd_CS"/>
</dbReference>
<feature type="binding site" evidence="5">
    <location>
        <position position="26"/>
    </location>
    <ligand>
        <name>Zn(2+)</name>
        <dbReference type="ChEBI" id="CHEBI:29105"/>
        <note>catalytic</note>
    </ligand>
</feature>
<evidence type="ECO:0000256" key="4">
    <source>
        <dbReference type="ARBA" id="ARBA00023157"/>
    </source>
</evidence>
<evidence type="ECO:0000313" key="8">
    <source>
        <dbReference type="EMBL" id="CAG5102319.1"/>
    </source>
</evidence>
<proteinExistence type="predicted"/>
<feature type="binding site" evidence="5">
    <location>
        <position position="20"/>
    </location>
    <ligand>
        <name>Zn(2+)</name>
        <dbReference type="ChEBI" id="CHEBI:29105"/>
        <note>catalytic</note>
    </ligand>
</feature>
<accession>A0ABN7SJA0</accession>
<evidence type="ECO:0000256" key="2">
    <source>
        <dbReference type="ARBA" id="ARBA00022729"/>
    </source>
</evidence>
<keyword evidence="5 6" id="KW-0479">Metal-binding</keyword>
<reference evidence="8 9" key="1">
    <citation type="submission" date="2021-04" db="EMBL/GenBank/DDBJ databases">
        <authorList>
            <person name="Bliznina A."/>
        </authorList>
    </citation>
    <scope>NUCLEOTIDE SEQUENCE [LARGE SCALE GENOMIC DNA]</scope>
</reference>
<dbReference type="InterPro" id="IPR001506">
    <property type="entry name" value="Peptidase_M12A"/>
</dbReference>
<keyword evidence="6" id="KW-0378">Hydrolase</keyword>
<dbReference type="InterPro" id="IPR001881">
    <property type="entry name" value="EGF-like_Ca-bd_dom"/>
</dbReference>
<keyword evidence="9" id="KW-1185">Reference proteome</keyword>
<sequence>MRPDCPKMNNGTGVIHLFMHILGFTHESSRYHRDLHMGVTEKFAKTTEFYKFPLDEKEIYVDYDFHSVLHHPADGLPNIHHPSRPSQLAPVDLHKPFSAADLVKINFKYPCPSKNDCLQNPPPCGHGLNKCEETIDGFNCICADGFELRDSACVDVNECVDPDLNTCSNPGDCINTEGGFRCEQKKIDIVWLIDGTGSYTGYQNDAKKAFKDQVLFLNNLQRNDPNTPILSFAWMTSSTNKVYQAGLALKEVDKYSFGSSFDSAFSKINDMYGGGDAPEDPLLGIIFTMTDPAVNWDPDSIKQVHIFTDIDYHHDSLSSRHPPLQKWTSQPSSLYTFYDRDLANDFTFGFVRDLGKSYVDFIHRPEIAIDQLYFNVAGSTSAIRAYDYFTKGISGTLEDWMPVYPTRSNEEMKFNPNAYKRNISEHNNQSF</sequence>
<organism evidence="8 9">
    <name type="scientific">Oikopleura dioica</name>
    <name type="common">Tunicate</name>
    <dbReference type="NCBI Taxonomy" id="34765"/>
    <lineage>
        <taxon>Eukaryota</taxon>
        <taxon>Metazoa</taxon>
        <taxon>Chordata</taxon>
        <taxon>Tunicata</taxon>
        <taxon>Appendicularia</taxon>
        <taxon>Copelata</taxon>
        <taxon>Oikopleuridae</taxon>
        <taxon>Oikopleura</taxon>
    </lineage>
</organism>
<feature type="binding site" evidence="5">
    <location>
        <position position="16"/>
    </location>
    <ligand>
        <name>Zn(2+)</name>
        <dbReference type="ChEBI" id="CHEBI:29105"/>
        <note>catalytic</note>
    </ligand>
</feature>
<dbReference type="InterPro" id="IPR049883">
    <property type="entry name" value="NOTCH1_EGF-like"/>
</dbReference>
<dbReference type="InterPro" id="IPR009030">
    <property type="entry name" value="Growth_fac_rcpt_cys_sf"/>
</dbReference>
<evidence type="ECO:0000256" key="1">
    <source>
        <dbReference type="ARBA" id="ARBA00022536"/>
    </source>
</evidence>
<keyword evidence="1" id="KW-0245">EGF-like domain</keyword>
<keyword evidence="5 6" id="KW-0862">Zinc</keyword>
<dbReference type="InterPro" id="IPR052235">
    <property type="entry name" value="Nephronectin_domain"/>
</dbReference>
<dbReference type="EMBL" id="OU015566">
    <property type="protein sequence ID" value="CAG5102319.1"/>
    <property type="molecule type" value="Genomic_DNA"/>
</dbReference>
<dbReference type="Gene3D" id="3.40.50.410">
    <property type="entry name" value="von Willebrand factor, type A domain"/>
    <property type="match status" value="1"/>
</dbReference>
<dbReference type="CDD" id="cd00054">
    <property type="entry name" value="EGF_CA"/>
    <property type="match status" value="1"/>
</dbReference>
<keyword evidence="2" id="KW-0732">Signal</keyword>
<name>A0ABN7SJA0_OIKDI</name>
<feature type="domain" description="Peptidase M12A" evidence="7">
    <location>
        <begin position="1"/>
        <end position="112"/>
    </location>
</feature>
<evidence type="ECO:0000256" key="6">
    <source>
        <dbReference type="RuleBase" id="RU361183"/>
    </source>
</evidence>
<dbReference type="InterPro" id="IPR024079">
    <property type="entry name" value="MetalloPept_cat_dom_sf"/>
</dbReference>
<dbReference type="InterPro" id="IPR036465">
    <property type="entry name" value="vWFA_dom_sf"/>
</dbReference>
<keyword evidence="4" id="KW-1015">Disulfide bond</keyword>
<dbReference type="Gene3D" id="3.40.390.10">
    <property type="entry name" value="Collagenase (Catalytic Domain)"/>
    <property type="match status" value="1"/>
</dbReference>
<dbReference type="SUPFAM" id="SSF57184">
    <property type="entry name" value="Growth factor receptor domain"/>
    <property type="match status" value="1"/>
</dbReference>
<evidence type="ECO:0000313" key="9">
    <source>
        <dbReference type="Proteomes" id="UP001158576"/>
    </source>
</evidence>
<evidence type="ECO:0000256" key="3">
    <source>
        <dbReference type="ARBA" id="ARBA00022737"/>
    </source>
</evidence>
<dbReference type="PROSITE" id="PS01187">
    <property type="entry name" value="EGF_CA"/>
    <property type="match status" value="1"/>
</dbReference>
<keyword evidence="6" id="KW-0482">Metalloprotease</keyword>
<protein>
    <recommendedName>
        <fullName evidence="6">Metalloendopeptidase</fullName>
        <ecNumber evidence="6">3.4.24.-</ecNumber>
    </recommendedName>
</protein>
<dbReference type="EC" id="3.4.24.-" evidence="6"/>
<dbReference type="Gene3D" id="2.10.25.10">
    <property type="entry name" value="Laminin"/>
    <property type="match status" value="2"/>
</dbReference>
<dbReference type="Pfam" id="PF07645">
    <property type="entry name" value="EGF_CA"/>
    <property type="match status" value="1"/>
</dbReference>
<dbReference type="PANTHER" id="PTHR24050">
    <property type="entry name" value="PA14 DOMAIN-CONTAINING PROTEIN"/>
    <property type="match status" value="1"/>
</dbReference>
<dbReference type="SMART" id="SM00179">
    <property type="entry name" value="EGF_CA"/>
    <property type="match status" value="2"/>
</dbReference>
<dbReference type="Proteomes" id="UP001158576">
    <property type="component" value="Chromosome 1"/>
</dbReference>